<evidence type="ECO:0000256" key="2">
    <source>
        <dbReference type="ARBA" id="ARBA00023002"/>
    </source>
</evidence>
<dbReference type="KEGG" id="nao:Y958_30590"/>
<dbReference type="InterPro" id="IPR050259">
    <property type="entry name" value="SDR"/>
</dbReference>
<dbReference type="GO" id="GO:0018454">
    <property type="term" value="F:acetoacetyl-CoA reductase activity"/>
    <property type="evidence" value="ECO:0007669"/>
    <property type="project" value="InterPro"/>
</dbReference>
<dbReference type="InterPro" id="IPR002347">
    <property type="entry name" value="SDR_fam"/>
</dbReference>
<dbReference type="EMBL" id="CP022113">
    <property type="protein sequence ID" value="ASG25289.1"/>
    <property type="molecule type" value="Genomic_DNA"/>
</dbReference>
<dbReference type="SMART" id="SM00822">
    <property type="entry name" value="PKS_KR"/>
    <property type="match status" value="1"/>
</dbReference>
<dbReference type="InterPro" id="IPR036291">
    <property type="entry name" value="NAD(P)-bd_dom_sf"/>
</dbReference>
<evidence type="ECO:0000313" key="4">
    <source>
        <dbReference type="EMBL" id="ASG25289.1"/>
    </source>
</evidence>
<dbReference type="GO" id="GO:0042619">
    <property type="term" value="P:poly-hydroxybutyrate biosynthetic process"/>
    <property type="evidence" value="ECO:0007669"/>
    <property type="project" value="InterPro"/>
</dbReference>
<proteinExistence type="inferred from homology"/>
<evidence type="ECO:0000313" key="5">
    <source>
        <dbReference type="Proteomes" id="UP000197153"/>
    </source>
</evidence>
<dbReference type="NCBIfam" id="NF009464">
    <property type="entry name" value="PRK12824.1"/>
    <property type="match status" value="1"/>
</dbReference>
<dbReference type="PRINTS" id="PR00080">
    <property type="entry name" value="SDRFAMILY"/>
</dbReference>
<dbReference type="PANTHER" id="PTHR42879">
    <property type="entry name" value="3-OXOACYL-(ACYL-CARRIER-PROTEIN) REDUCTASE"/>
    <property type="match status" value="1"/>
</dbReference>
<gene>
    <name evidence="4" type="ORF">Y958_30590</name>
</gene>
<dbReference type="PRINTS" id="PR00081">
    <property type="entry name" value="GDHRDH"/>
</dbReference>
<accession>A0A248K3C0</accession>
<keyword evidence="5" id="KW-1185">Reference proteome</keyword>
<dbReference type="PROSITE" id="PS00061">
    <property type="entry name" value="ADH_SHORT"/>
    <property type="match status" value="1"/>
</dbReference>
<dbReference type="PANTHER" id="PTHR42879:SF2">
    <property type="entry name" value="3-OXOACYL-[ACYL-CARRIER-PROTEIN] REDUCTASE FABG"/>
    <property type="match status" value="1"/>
</dbReference>
<dbReference type="AlphaFoldDB" id="A0A248K3C0"/>
<dbReference type="GO" id="GO:0032787">
    <property type="term" value="P:monocarboxylic acid metabolic process"/>
    <property type="evidence" value="ECO:0007669"/>
    <property type="project" value="UniProtKB-ARBA"/>
</dbReference>
<dbReference type="RefSeq" id="WP_088875660.1">
    <property type="nucleotide sequence ID" value="NZ_CP022113.1"/>
</dbReference>
<dbReference type="InterPro" id="IPR020904">
    <property type="entry name" value="Sc_DH/Rdtase_CS"/>
</dbReference>
<dbReference type="GO" id="GO:0005737">
    <property type="term" value="C:cytoplasm"/>
    <property type="evidence" value="ECO:0007669"/>
    <property type="project" value="InterPro"/>
</dbReference>
<comment type="similarity">
    <text evidence="1">Belongs to the short-chain dehydrogenases/reductases (SDR) family.</text>
</comment>
<dbReference type="Proteomes" id="UP000197153">
    <property type="component" value="Chromosome 4"/>
</dbReference>
<reference evidence="4 5" key="1">
    <citation type="submission" date="2017-06" db="EMBL/GenBank/DDBJ databases">
        <title>Complete genome sequence of Nitrospirillum amazonense strain CBAmC, an endophytic nitrogen-fixing and plant growth-promoting bacterium, isolated from sugarcane.</title>
        <authorList>
            <person name="Schwab S."/>
            <person name="dos Santos Teixeira K.R."/>
            <person name="Simoes Araujo J.L."/>
            <person name="Soares Vidal M."/>
            <person name="Borges de Freitas H.R."/>
            <person name="Rivello Crivelaro A.L."/>
            <person name="Bueno de Camargo Nunes A."/>
            <person name="dos Santos C.M."/>
            <person name="Palmeira da Silva Rosa D."/>
            <person name="da Silva Padilha D."/>
            <person name="da Silva E."/>
            <person name="Araujo Terra L."/>
            <person name="Soares Mendes V."/>
            <person name="Farinelli L."/>
            <person name="Magalhaes Cruz L."/>
            <person name="Baldani J.I."/>
        </authorList>
    </citation>
    <scope>NUCLEOTIDE SEQUENCE [LARGE SCALE GENOMIC DNA]</scope>
    <source>
        <strain evidence="4 5">CBAmC</strain>
    </source>
</reference>
<dbReference type="NCBIfam" id="TIGR01829">
    <property type="entry name" value="AcAcCoA_reduct"/>
    <property type="match status" value="1"/>
</dbReference>
<dbReference type="InterPro" id="IPR057326">
    <property type="entry name" value="KR_dom"/>
</dbReference>
<dbReference type="Pfam" id="PF13561">
    <property type="entry name" value="adh_short_C2"/>
    <property type="match status" value="1"/>
</dbReference>
<feature type="domain" description="Ketoreductase" evidence="3">
    <location>
        <begin position="3"/>
        <end position="179"/>
    </location>
</feature>
<dbReference type="Gene3D" id="3.40.50.720">
    <property type="entry name" value="NAD(P)-binding Rossmann-like Domain"/>
    <property type="match status" value="1"/>
</dbReference>
<dbReference type="InterPro" id="IPR011283">
    <property type="entry name" value="Acetoacetyl-CoA_reductase"/>
</dbReference>
<name>A0A248K3C0_9PROT</name>
<evidence type="ECO:0000259" key="3">
    <source>
        <dbReference type="SMART" id="SM00822"/>
    </source>
</evidence>
<dbReference type="NCBIfam" id="NF009466">
    <property type="entry name" value="PRK12826.1-2"/>
    <property type="match status" value="1"/>
</dbReference>
<keyword evidence="2" id="KW-0560">Oxidoreductase</keyword>
<dbReference type="SUPFAM" id="SSF51735">
    <property type="entry name" value="NAD(P)-binding Rossmann-fold domains"/>
    <property type="match status" value="1"/>
</dbReference>
<dbReference type="CDD" id="cd05333">
    <property type="entry name" value="BKR_SDR_c"/>
    <property type="match status" value="1"/>
</dbReference>
<dbReference type="FunFam" id="3.40.50.720:FF:000173">
    <property type="entry name" value="3-oxoacyl-[acyl-carrier protein] reductase"/>
    <property type="match status" value="1"/>
</dbReference>
<evidence type="ECO:0000256" key="1">
    <source>
        <dbReference type="ARBA" id="ARBA00006484"/>
    </source>
</evidence>
<organism evidence="4 5">
    <name type="scientific">Nitrospirillum viridazoti CBAmc</name>
    <dbReference type="NCBI Taxonomy" id="1441467"/>
    <lineage>
        <taxon>Bacteria</taxon>
        <taxon>Pseudomonadati</taxon>
        <taxon>Pseudomonadota</taxon>
        <taxon>Alphaproteobacteria</taxon>
        <taxon>Rhodospirillales</taxon>
        <taxon>Azospirillaceae</taxon>
        <taxon>Nitrospirillum</taxon>
        <taxon>Nitrospirillum viridazoti</taxon>
    </lineage>
</organism>
<sequence>MVRVALVTGGVTGIGAAVCLALKAAGHTVVATCPPADEAMAATFRQATGLPTVFWDVADYAACAEGVARVTAAHGPIDILVNNAGITRDAMLHKMTPEQWRAVIDIDLGGCFNMCRAVIESMRERRYGRIINITSVNALSGQAGQTNYAAAKAGLIGFTKALALEGASRNITVNAVAPGYTKTAMVEAVPADILQTIVNGIPAKRLAQPEEIARAVAFLAADDAGFITGETLSVNGGKYMQ</sequence>
<protein>
    <submittedName>
        <fullName evidence="4">Beta-ketoacyl-ACP reductase</fullName>
    </submittedName>
</protein>